<reference evidence="2" key="1">
    <citation type="submission" date="2021-02" db="EMBL/GenBank/DDBJ databases">
        <title>Genome sequence of Rhodospirillales sp. strain TMPK1 isolated from soil.</title>
        <authorList>
            <person name="Nakai R."/>
            <person name="Kusada H."/>
            <person name="Tamaki H."/>
        </authorList>
    </citation>
    <scope>NUCLEOTIDE SEQUENCE</scope>
    <source>
        <strain evidence="2">TMPK1</strain>
    </source>
</reference>
<dbReference type="InterPro" id="IPR038765">
    <property type="entry name" value="Papain-like_cys_pep_sf"/>
</dbReference>
<evidence type="ECO:0000313" key="2">
    <source>
        <dbReference type="EMBL" id="GIL40405.1"/>
    </source>
</evidence>
<keyword evidence="3" id="KW-1185">Reference proteome</keyword>
<dbReference type="Gene3D" id="3.90.1720.10">
    <property type="entry name" value="endopeptidase domain like (from Nostoc punctiforme)"/>
    <property type="match status" value="1"/>
</dbReference>
<dbReference type="Pfam" id="PF05257">
    <property type="entry name" value="CHAP"/>
    <property type="match status" value="1"/>
</dbReference>
<organism evidence="2 3">
    <name type="scientific">Roseiterribacter gracilis</name>
    <dbReference type="NCBI Taxonomy" id="2812848"/>
    <lineage>
        <taxon>Bacteria</taxon>
        <taxon>Pseudomonadati</taxon>
        <taxon>Pseudomonadota</taxon>
        <taxon>Alphaproteobacteria</taxon>
        <taxon>Rhodospirillales</taxon>
        <taxon>Roseiterribacteraceae</taxon>
        <taxon>Roseiterribacter</taxon>
    </lineage>
</organism>
<name>A0A8S8XGZ3_9PROT</name>
<protein>
    <recommendedName>
        <fullName evidence="1">Peptidase C51 domain-containing protein</fullName>
    </recommendedName>
</protein>
<dbReference type="EMBL" id="BOPV01000001">
    <property type="protein sequence ID" value="GIL40405.1"/>
    <property type="molecule type" value="Genomic_DNA"/>
</dbReference>
<accession>A0A8S8XGZ3</accession>
<evidence type="ECO:0000259" key="1">
    <source>
        <dbReference type="PROSITE" id="PS50911"/>
    </source>
</evidence>
<feature type="domain" description="Peptidase C51" evidence="1">
    <location>
        <begin position="1"/>
        <end position="99"/>
    </location>
</feature>
<dbReference type="SUPFAM" id="SSF54001">
    <property type="entry name" value="Cysteine proteinases"/>
    <property type="match status" value="1"/>
</dbReference>
<comment type="caution">
    <text evidence="2">The sequence shown here is derived from an EMBL/GenBank/DDBJ whole genome shotgun (WGS) entry which is preliminary data.</text>
</comment>
<sequence>MPFVREITGVEIYGDADTWWGAAAAKHYMRGSTPQVGAVLVLRATDRLRVGHIAAVRQIVNPREIRVTHSNWGGDDATRRLVHDAMPVLDVSPNNDWSQTRFWNNATKGWGAIYPAHGFIYPSKDTERRNVPVPNNIPTS</sequence>
<proteinExistence type="predicted"/>
<dbReference type="Proteomes" id="UP000681075">
    <property type="component" value="Unassembled WGS sequence"/>
</dbReference>
<evidence type="ECO:0000313" key="3">
    <source>
        <dbReference type="Proteomes" id="UP000681075"/>
    </source>
</evidence>
<dbReference type="InterPro" id="IPR007921">
    <property type="entry name" value="CHAP_dom"/>
</dbReference>
<dbReference type="AlphaFoldDB" id="A0A8S8XGZ3"/>
<dbReference type="PROSITE" id="PS50911">
    <property type="entry name" value="CHAP"/>
    <property type="match status" value="1"/>
</dbReference>
<gene>
    <name evidence="2" type="ORF">TMPK1_26420</name>
</gene>